<evidence type="ECO:0000313" key="2">
    <source>
        <dbReference type="EMBL" id="GBP83361.1"/>
    </source>
</evidence>
<sequence>MIFDEPLQGYVSAMYVALLDEETIAECRGRRRSWRSSHKARRYGAQPPEHRKSTVTAPLSWIAQENEPTTTRFEGNSFNHRATAALLCLPHRSNTDRELLTLTAERDLDARIE</sequence>
<dbReference type="AlphaFoldDB" id="A0A4C1Z3L1"/>
<feature type="compositionally biased region" description="Basic residues" evidence="1">
    <location>
        <begin position="30"/>
        <end position="42"/>
    </location>
</feature>
<dbReference type="EMBL" id="BGZK01001617">
    <property type="protein sequence ID" value="GBP83361.1"/>
    <property type="molecule type" value="Genomic_DNA"/>
</dbReference>
<proteinExistence type="predicted"/>
<protein>
    <submittedName>
        <fullName evidence="2">Uncharacterized protein</fullName>
    </submittedName>
</protein>
<feature type="region of interest" description="Disordered" evidence="1">
    <location>
        <begin position="30"/>
        <end position="65"/>
    </location>
</feature>
<evidence type="ECO:0000313" key="3">
    <source>
        <dbReference type="Proteomes" id="UP000299102"/>
    </source>
</evidence>
<organism evidence="2 3">
    <name type="scientific">Eumeta variegata</name>
    <name type="common">Bagworm moth</name>
    <name type="synonym">Eumeta japonica</name>
    <dbReference type="NCBI Taxonomy" id="151549"/>
    <lineage>
        <taxon>Eukaryota</taxon>
        <taxon>Metazoa</taxon>
        <taxon>Ecdysozoa</taxon>
        <taxon>Arthropoda</taxon>
        <taxon>Hexapoda</taxon>
        <taxon>Insecta</taxon>
        <taxon>Pterygota</taxon>
        <taxon>Neoptera</taxon>
        <taxon>Endopterygota</taxon>
        <taxon>Lepidoptera</taxon>
        <taxon>Glossata</taxon>
        <taxon>Ditrysia</taxon>
        <taxon>Tineoidea</taxon>
        <taxon>Psychidae</taxon>
        <taxon>Oiketicinae</taxon>
        <taxon>Eumeta</taxon>
    </lineage>
</organism>
<gene>
    <name evidence="2" type="ORF">EVAR_52978_1</name>
</gene>
<keyword evidence="3" id="KW-1185">Reference proteome</keyword>
<evidence type="ECO:0000256" key="1">
    <source>
        <dbReference type="SAM" id="MobiDB-lite"/>
    </source>
</evidence>
<comment type="caution">
    <text evidence="2">The sequence shown here is derived from an EMBL/GenBank/DDBJ whole genome shotgun (WGS) entry which is preliminary data.</text>
</comment>
<reference evidence="2 3" key="1">
    <citation type="journal article" date="2019" name="Commun. Biol.">
        <title>The bagworm genome reveals a unique fibroin gene that provides high tensile strength.</title>
        <authorList>
            <person name="Kono N."/>
            <person name="Nakamura H."/>
            <person name="Ohtoshi R."/>
            <person name="Tomita M."/>
            <person name="Numata K."/>
            <person name="Arakawa K."/>
        </authorList>
    </citation>
    <scope>NUCLEOTIDE SEQUENCE [LARGE SCALE GENOMIC DNA]</scope>
</reference>
<accession>A0A4C1Z3L1</accession>
<name>A0A4C1Z3L1_EUMVA</name>
<dbReference type="Proteomes" id="UP000299102">
    <property type="component" value="Unassembled WGS sequence"/>
</dbReference>